<dbReference type="PROSITE" id="PS00101">
    <property type="entry name" value="HEXAPEP_TRANSFERASES"/>
    <property type="match status" value="1"/>
</dbReference>
<dbReference type="Gene3D" id="2.160.10.10">
    <property type="entry name" value="Hexapeptide repeat proteins"/>
    <property type="match status" value="1"/>
</dbReference>
<dbReference type="GO" id="GO:0103118">
    <property type="term" value="F:UDP-3-O-[(3R)-3-hydroxyacyl]-glucosamine N-acyltransferase activity"/>
    <property type="evidence" value="ECO:0007669"/>
    <property type="project" value="UniProtKB-EC"/>
</dbReference>
<proteinExistence type="inferred from homology"/>
<keyword evidence="4 7" id="KW-0677">Repeat</keyword>
<organism evidence="9 10">
    <name type="scientific">Oceanomicrobium pacificus</name>
    <dbReference type="NCBI Taxonomy" id="2692916"/>
    <lineage>
        <taxon>Bacteria</taxon>
        <taxon>Pseudomonadati</taxon>
        <taxon>Pseudomonadota</taxon>
        <taxon>Alphaproteobacteria</taxon>
        <taxon>Rhodobacterales</taxon>
        <taxon>Paracoccaceae</taxon>
        <taxon>Oceanomicrobium</taxon>
    </lineage>
</organism>
<dbReference type="PANTHER" id="PTHR43378">
    <property type="entry name" value="UDP-3-O-ACYLGLUCOSAMINE N-ACYLTRANSFERASE"/>
    <property type="match status" value="1"/>
</dbReference>
<evidence type="ECO:0000313" key="9">
    <source>
        <dbReference type="EMBL" id="MXU66246.1"/>
    </source>
</evidence>
<keyword evidence="5 7" id="KW-0443">Lipid metabolism</keyword>
<dbReference type="PANTHER" id="PTHR43378:SF2">
    <property type="entry name" value="UDP-3-O-ACYLGLUCOSAMINE N-ACYLTRANSFERASE 1, MITOCHONDRIAL-RELATED"/>
    <property type="match status" value="1"/>
</dbReference>
<evidence type="ECO:0000256" key="7">
    <source>
        <dbReference type="HAMAP-Rule" id="MF_00523"/>
    </source>
</evidence>
<reference evidence="9 10" key="1">
    <citation type="submission" date="2019-12" db="EMBL/GenBank/DDBJ databases">
        <title>Strain KN286 was isolated from seawater, which was collected from Caroline Seamount in the tropical western Pacific.</title>
        <authorList>
            <person name="Wang Q."/>
        </authorList>
    </citation>
    <scope>NUCLEOTIDE SEQUENCE [LARGE SCALE GENOMIC DNA]</scope>
    <source>
        <strain evidence="9 10">KN286</strain>
    </source>
</reference>
<dbReference type="InterPro" id="IPR018357">
    <property type="entry name" value="Hexapep_transf_CS"/>
</dbReference>
<dbReference type="HAMAP" id="MF_00523">
    <property type="entry name" value="LpxD"/>
    <property type="match status" value="1"/>
</dbReference>
<dbReference type="GO" id="GO:0016410">
    <property type="term" value="F:N-acyltransferase activity"/>
    <property type="evidence" value="ECO:0007669"/>
    <property type="project" value="InterPro"/>
</dbReference>
<keyword evidence="1 7" id="KW-0444">Lipid biosynthesis</keyword>
<dbReference type="UniPathway" id="UPA00973"/>
<dbReference type="NCBIfam" id="TIGR01853">
    <property type="entry name" value="lipid_A_lpxD"/>
    <property type="match status" value="1"/>
</dbReference>
<dbReference type="InterPro" id="IPR007691">
    <property type="entry name" value="LpxD"/>
</dbReference>
<dbReference type="InterPro" id="IPR011004">
    <property type="entry name" value="Trimer_LpxA-like_sf"/>
</dbReference>
<keyword evidence="6 7" id="KW-0012">Acyltransferase</keyword>
<accession>A0A6B0TQL5</accession>
<comment type="catalytic activity">
    <reaction evidence="7">
        <text>a UDP-3-O-[(3R)-3-hydroxyacyl]-alpha-D-glucosamine + a (3R)-hydroxyacyl-[ACP] = a UDP-2-N,3-O-bis[(3R)-3-hydroxyacyl]-alpha-D-glucosamine + holo-[ACP] + H(+)</text>
        <dbReference type="Rhea" id="RHEA:53836"/>
        <dbReference type="Rhea" id="RHEA-COMP:9685"/>
        <dbReference type="Rhea" id="RHEA-COMP:9945"/>
        <dbReference type="ChEBI" id="CHEBI:15378"/>
        <dbReference type="ChEBI" id="CHEBI:64479"/>
        <dbReference type="ChEBI" id="CHEBI:78827"/>
        <dbReference type="ChEBI" id="CHEBI:137740"/>
        <dbReference type="ChEBI" id="CHEBI:137748"/>
        <dbReference type="EC" id="2.3.1.191"/>
    </reaction>
</comment>
<comment type="subunit">
    <text evidence="7">Homotrimer.</text>
</comment>
<keyword evidence="10" id="KW-1185">Reference proteome</keyword>
<dbReference type="GO" id="GO:0016020">
    <property type="term" value="C:membrane"/>
    <property type="evidence" value="ECO:0007669"/>
    <property type="project" value="GOC"/>
</dbReference>
<name>A0A6B0TQL5_9RHOB</name>
<evidence type="ECO:0000256" key="6">
    <source>
        <dbReference type="ARBA" id="ARBA00023315"/>
    </source>
</evidence>
<evidence type="ECO:0000256" key="2">
    <source>
        <dbReference type="ARBA" id="ARBA00022556"/>
    </source>
</evidence>
<evidence type="ECO:0000256" key="5">
    <source>
        <dbReference type="ARBA" id="ARBA00023098"/>
    </source>
</evidence>
<keyword evidence="3 7" id="KW-0808">Transferase</keyword>
<dbReference type="SUPFAM" id="SSF51161">
    <property type="entry name" value="Trimeric LpxA-like enzymes"/>
    <property type="match status" value="1"/>
</dbReference>
<comment type="similarity">
    <text evidence="7">Belongs to the transferase hexapeptide repeat family. LpxD subfamily.</text>
</comment>
<evidence type="ECO:0000256" key="4">
    <source>
        <dbReference type="ARBA" id="ARBA00022737"/>
    </source>
</evidence>
<dbReference type="GO" id="GO:0009245">
    <property type="term" value="P:lipid A biosynthetic process"/>
    <property type="evidence" value="ECO:0007669"/>
    <property type="project" value="UniProtKB-UniRule"/>
</dbReference>
<feature type="domain" description="Mannose-1-phosphate guanyltransferase C-terminal" evidence="8">
    <location>
        <begin position="102"/>
        <end position="182"/>
    </location>
</feature>
<comment type="pathway">
    <text evidence="7">Bacterial outer membrane biogenesis; LPS lipid A biosynthesis.</text>
</comment>
<feature type="active site" description="Proton acceptor" evidence="7">
    <location>
        <position position="259"/>
    </location>
</feature>
<dbReference type="RefSeq" id="WP_160855558.1">
    <property type="nucleotide sequence ID" value="NZ_WUWG01000005.1"/>
</dbReference>
<keyword evidence="2 7" id="KW-0441">Lipid A biosynthesis</keyword>
<dbReference type="EC" id="2.3.1.191" evidence="7"/>
<dbReference type="Pfam" id="PF25087">
    <property type="entry name" value="GMPPB_C"/>
    <property type="match status" value="1"/>
</dbReference>
<dbReference type="NCBIfam" id="NF002060">
    <property type="entry name" value="PRK00892.1"/>
    <property type="match status" value="1"/>
</dbReference>
<dbReference type="InterPro" id="IPR056729">
    <property type="entry name" value="GMPPB_C"/>
</dbReference>
<sequence>MPLTLGQVAEALGAEAQGDLSLPIRRPAEPARCGPEDLALAMEPKFGETLGQGQAVAAIVWPDADWQAMGLKGVIIAPRSRYVMAGVTRVFELPPEVEPGIHPTAIIDPDAQIGDGAAIGPFVVIGAGVTIGARARILSHCSIAEGATLGADALLYNGVRVGARVRIGDGFICQAGTVIGADGFSYVTPKPGAVEEARATGQITEASRTAGFVRINSLGSVVIGDHVEMGANCTIDRGTVADTVIGDGTKLDNAVHIGHNVTVGRTCLLCGQVGIAGSTTIGDRVVLGGQVGVADHLNVGSDVIAAGKSGISSHVPSNRVVMGNPAMRMDLNVESYKALRRLPRLVAKVEKLQKLVSKTAPNE</sequence>
<evidence type="ECO:0000256" key="1">
    <source>
        <dbReference type="ARBA" id="ARBA00022516"/>
    </source>
</evidence>
<dbReference type="Proteomes" id="UP000436016">
    <property type="component" value="Unassembled WGS sequence"/>
</dbReference>
<evidence type="ECO:0000313" key="10">
    <source>
        <dbReference type="Proteomes" id="UP000436016"/>
    </source>
</evidence>
<evidence type="ECO:0000256" key="3">
    <source>
        <dbReference type="ARBA" id="ARBA00022679"/>
    </source>
</evidence>
<evidence type="ECO:0000259" key="8">
    <source>
        <dbReference type="Pfam" id="PF25087"/>
    </source>
</evidence>
<dbReference type="CDD" id="cd03352">
    <property type="entry name" value="LbH_LpxD"/>
    <property type="match status" value="1"/>
</dbReference>
<protein>
    <recommendedName>
        <fullName evidence="7">UDP-3-O-acylglucosamine N-acyltransferase</fullName>
        <ecNumber evidence="7">2.3.1.191</ecNumber>
    </recommendedName>
</protein>
<gene>
    <name evidence="7 9" type="primary">lpxD</name>
    <name evidence="9" type="ORF">GSH16_12405</name>
</gene>
<dbReference type="Gene3D" id="3.40.1390.10">
    <property type="entry name" value="MurE/MurF, N-terminal domain"/>
    <property type="match status" value="1"/>
</dbReference>
<comment type="caution">
    <text evidence="9">The sequence shown here is derived from an EMBL/GenBank/DDBJ whole genome shotgun (WGS) entry which is preliminary data.</text>
</comment>
<dbReference type="EMBL" id="WUWG01000005">
    <property type="protein sequence ID" value="MXU66246.1"/>
    <property type="molecule type" value="Genomic_DNA"/>
</dbReference>
<dbReference type="AlphaFoldDB" id="A0A6B0TQL5"/>
<comment type="function">
    <text evidence="7">Catalyzes the N-acylation of UDP-3-O-acylglucosamine using 3-hydroxyacyl-ACP as the acyl donor. Is involved in the biosynthesis of lipid A, a phosphorylated glycolipid that anchors the lipopolysaccharide to the outer membrane of the cell.</text>
</comment>